<dbReference type="Proteomes" id="UP000035932">
    <property type="component" value="Unassembled WGS sequence"/>
</dbReference>
<dbReference type="UniPathway" id="UPA00049">
    <property type="reaction ID" value="UER00062"/>
</dbReference>
<evidence type="ECO:0000256" key="1">
    <source>
        <dbReference type="ARBA" id="ARBA00001933"/>
    </source>
</evidence>
<dbReference type="InterPro" id="IPR005785">
    <property type="entry name" value="B_amino_transI"/>
</dbReference>
<evidence type="ECO:0000256" key="7">
    <source>
        <dbReference type="ARBA" id="ARBA00022679"/>
    </source>
</evidence>
<dbReference type="InterPro" id="IPR036038">
    <property type="entry name" value="Aminotransferase-like"/>
</dbReference>
<comment type="pathway">
    <text evidence="2 12">Amino-acid biosynthesis; L-isoleucine biosynthesis; L-isoleucine from 2-oxobutanoate: step 4/4.</text>
</comment>
<keyword evidence="7 12" id="KW-0808">Transferase</keyword>
<organism evidence="13 14">
    <name type="scientific">Streptomyces roseus</name>
    <dbReference type="NCBI Taxonomy" id="66430"/>
    <lineage>
        <taxon>Bacteria</taxon>
        <taxon>Bacillati</taxon>
        <taxon>Actinomycetota</taxon>
        <taxon>Actinomycetes</taxon>
        <taxon>Kitasatosporales</taxon>
        <taxon>Streptomycetaceae</taxon>
        <taxon>Streptomyces</taxon>
    </lineage>
</organism>
<evidence type="ECO:0000256" key="6">
    <source>
        <dbReference type="ARBA" id="ARBA00022576"/>
    </source>
</evidence>
<comment type="catalytic activity">
    <reaction evidence="11 12">
        <text>L-leucine + 2-oxoglutarate = 4-methyl-2-oxopentanoate + L-glutamate</text>
        <dbReference type="Rhea" id="RHEA:18321"/>
        <dbReference type="ChEBI" id="CHEBI:16810"/>
        <dbReference type="ChEBI" id="CHEBI:17865"/>
        <dbReference type="ChEBI" id="CHEBI:29985"/>
        <dbReference type="ChEBI" id="CHEBI:57427"/>
        <dbReference type="EC" id="2.6.1.42"/>
    </reaction>
</comment>
<dbReference type="CDD" id="cd00449">
    <property type="entry name" value="PLPDE_IV"/>
    <property type="match status" value="1"/>
</dbReference>
<accession>A0A0J6XMT2</accession>
<comment type="catalytic activity">
    <reaction evidence="9 12">
        <text>L-valine + 2-oxoglutarate = 3-methyl-2-oxobutanoate + L-glutamate</text>
        <dbReference type="Rhea" id="RHEA:24813"/>
        <dbReference type="ChEBI" id="CHEBI:11851"/>
        <dbReference type="ChEBI" id="CHEBI:16810"/>
        <dbReference type="ChEBI" id="CHEBI:29985"/>
        <dbReference type="ChEBI" id="CHEBI:57762"/>
        <dbReference type="EC" id="2.6.1.42"/>
    </reaction>
</comment>
<comment type="pathway">
    <text evidence="4 12">Amino-acid biosynthesis; L-leucine biosynthesis; L-leucine from 3-methyl-2-oxobutanoate: step 4/4.</text>
</comment>
<dbReference type="Gene3D" id="3.20.10.10">
    <property type="entry name" value="D-amino Acid Aminotransferase, subunit A, domain 2"/>
    <property type="match status" value="1"/>
</dbReference>
<dbReference type="SUPFAM" id="SSF56752">
    <property type="entry name" value="D-aminoacid aminotransferase-like PLP-dependent enzymes"/>
    <property type="match status" value="1"/>
</dbReference>
<comment type="caution">
    <text evidence="13">The sequence shown here is derived from an EMBL/GenBank/DDBJ whole genome shotgun (WGS) entry which is preliminary data.</text>
</comment>
<keyword evidence="14" id="KW-1185">Reference proteome</keyword>
<dbReference type="InterPro" id="IPR043131">
    <property type="entry name" value="BCAT-like_N"/>
</dbReference>
<dbReference type="EMBL" id="LFML01000080">
    <property type="protein sequence ID" value="KMO96003.1"/>
    <property type="molecule type" value="Genomic_DNA"/>
</dbReference>
<dbReference type="UniPathway" id="UPA00048">
    <property type="reaction ID" value="UER00073"/>
</dbReference>
<dbReference type="InterPro" id="IPR001544">
    <property type="entry name" value="Aminotrans_IV"/>
</dbReference>
<evidence type="ECO:0000313" key="14">
    <source>
        <dbReference type="Proteomes" id="UP000035932"/>
    </source>
</evidence>
<evidence type="ECO:0000256" key="3">
    <source>
        <dbReference type="ARBA" id="ARBA00004931"/>
    </source>
</evidence>
<dbReference type="RefSeq" id="WP_048478180.1">
    <property type="nucleotide sequence ID" value="NZ_JBIRUD010000027.1"/>
</dbReference>
<evidence type="ECO:0000256" key="4">
    <source>
        <dbReference type="ARBA" id="ARBA00005072"/>
    </source>
</evidence>
<dbReference type="GO" id="GO:0052654">
    <property type="term" value="F:L-leucine-2-oxoglutarate transaminase activity"/>
    <property type="evidence" value="ECO:0007669"/>
    <property type="project" value="RHEA"/>
</dbReference>
<dbReference type="GO" id="GO:0052655">
    <property type="term" value="F:L-valine-2-oxoglutarate transaminase activity"/>
    <property type="evidence" value="ECO:0007669"/>
    <property type="project" value="RHEA"/>
</dbReference>
<dbReference type="PATRIC" id="fig|66430.4.peg.6990"/>
<dbReference type="FunFam" id="3.20.10.10:FF:000002">
    <property type="entry name" value="D-alanine aminotransferase"/>
    <property type="match status" value="1"/>
</dbReference>
<name>A0A0J6XMT2_9ACTN</name>
<comment type="function">
    <text evidence="12">Acts on leucine, isoleucine and valine.</text>
</comment>
<reference evidence="13 14" key="1">
    <citation type="submission" date="2015-06" db="EMBL/GenBank/DDBJ databases">
        <title>Recapitulation of the evolution of biosynthetic gene clusters reveals hidden chemical diversity on bacterial genomes.</title>
        <authorList>
            <person name="Cruz-Morales P."/>
            <person name="Martinez-Guerrero C."/>
            <person name="Morales-Escalante M.A."/>
            <person name="Yanez-Guerra L.A."/>
            <person name="Kopp J.F."/>
            <person name="Feldmann J."/>
            <person name="Ramos-Aboites H.E."/>
            <person name="Barona-Gomez F."/>
        </authorList>
    </citation>
    <scope>NUCLEOTIDE SEQUENCE [LARGE SCALE GENOMIC DNA]</scope>
    <source>
        <strain evidence="13 14">ATCC 31245</strain>
    </source>
</reference>
<dbReference type="STRING" id="66430.ACS04_20745"/>
<evidence type="ECO:0000256" key="9">
    <source>
        <dbReference type="ARBA" id="ARBA00048212"/>
    </source>
</evidence>
<dbReference type="PANTHER" id="PTHR42743:SF11">
    <property type="entry name" value="AMINODEOXYCHORISMATE LYASE"/>
    <property type="match status" value="1"/>
</dbReference>
<dbReference type="NCBIfam" id="TIGR01122">
    <property type="entry name" value="ilvE_I"/>
    <property type="match status" value="1"/>
</dbReference>
<protein>
    <recommendedName>
        <fullName evidence="12">Branched-chain-amino-acid aminotransferase</fullName>
        <shortName evidence="12">BCAT</shortName>
        <ecNumber evidence="12">2.6.1.42</ecNumber>
    </recommendedName>
</protein>
<evidence type="ECO:0000256" key="11">
    <source>
        <dbReference type="ARBA" id="ARBA00049229"/>
    </source>
</evidence>
<keyword evidence="6 12" id="KW-0032">Aminotransferase</keyword>
<evidence type="ECO:0000256" key="12">
    <source>
        <dbReference type="RuleBase" id="RU364094"/>
    </source>
</evidence>
<comment type="cofactor">
    <cofactor evidence="1 12">
        <name>pyridoxal 5'-phosphate</name>
        <dbReference type="ChEBI" id="CHEBI:597326"/>
    </cofactor>
</comment>
<comment type="similarity">
    <text evidence="5 12">Belongs to the class-IV pyridoxal-phosphate-dependent aminotransferase family.</text>
</comment>
<evidence type="ECO:0000256" key="2">
    <source>
        <dbReference type="ARBA" id="ARBA00004824"/>
    </source>
</evidence>
<evidence type="ECO:0000256" key="8">
    <source>
        <dbReference type="ARBA" id="ARBA00022898"/>
    </source>
</evidence>
<comment type="pathway">
    <text evidence="3 12">Amino-acid biosynthesis; L-valine biosynthesis; L-valine from pyruvate: step 4/4.</text>
</comment>
<evidence type="ECO:0000256" key="5">
    <source>
        <dbReference type="ARBA" id="ARBA00009320"/>
    </source>
</evidence>
<evidence type="ECO:0000256" key="10">
    <source>
        <dbReference type="ARBA" id="ARBA00048798"/>
    </source>
</evidence>
<dbReference type="EC" id="2.6.1.42" evidence="12"/>
<dbReference type="Pfam" id="PF01063">
    <property type="entry name" value="Aminotran_4"/>
    <property type="match status" value="1"/>
</dbReference>
<gene>
    <name evidence="12" type="primary">ilvE</name>
    <name evidence="13" type="ORF">ACS04_20745</name>
</gene>
<dbReference type="PANTHER" id="PTHR42743">
    <property type="entry name" value="AMINO-ACID AMINOTRANSFERASE"/>
    <property type="match status" value="1"/>
</dbReference>
<dbReference type="GO" id="GO:0009098">
    <property type="term" value="P:L-leucine biosynthetic process"/>
    <property type="evidence" value="ECO:0007669"/>
    <property type="project" value="UniProtKB-UniPathway"/>
</dbReference>
<sequence>MTTPLPPTHAWLGGTIVDWDKCTVHARSQGAFWGANVFEGLRAYRRRGQDGLAVFRIDEHLARLRRSMKSLRMEIPFSDEELRQGVLDVLRANAFEEDVHICVVAYFNMGPNADPLSHTDDAGVHITSTRAPRGRGFDGGLAATISSWRRISDDSMPPRIKAGANYHNSRLAHHEAIRNGYDTTLLLNQRGSVSEAPGSCVVMLREGKLVTPPGTSGVLEGITVATIGEIAERELGIPMERREIDRTELYTADEIFVAGTLAEIAPITSLDRIAVGDGAPGVTVRKLQEIYDAVVRGEHPDYRHWSTIVHTTGGN</sequence>
<dbReference type="InterPro" id="IPR050571">
    <property type="entry name" value="Class-IV_PLP-Dep_Aminotrnsfr"/>
</dbReference>
<comment type="catalytic activity">
    <reaction evidence="10 12">
        <text>L-isoleucine + 2-oxoglutarate = (S)-3-methyl-2-oxopentanoate + L-glutamate</text>
        <dbReference type="Rhea" id="RHEA:24801"/>
        <dbReference type="ChEBI" id="CHEBI:16810"/>
        <dbReference type="ChEBI" id="CHEBI:29985"/>
        <dbReference type="ChEBI" id="CHEBI:35146"/>
        <dbReference type="ChEBI" id="CHEBI:58045"/>
        <dbReference type="EC" id="2.6.1.42"/>
    </reaction>
</comment>
<dbReference type="Gene3D" id="3.30.470.10">
    <property type="match status" value="1"/>
</dbReference>
<dbReference type="AlphaFoldDB" id="A0A0J6XMT2"/>
<keyword evidence="8 12" id="KW-0663">Pyridoxal phosphate</keyword>
<evidence type="ECO:0000313" key="13">
    <source>
        <dbReference type="EMBL" id="KMO96003.1"/>
    </source>
</evidence>
<proteinExistence type="inferred from homology"/>
<keyword evidence="12" id="KW-0100">Branched-chain amino acid biosynthesis</keyword>
<dbReference type="InterPro" id="IPR043132">
    <property type="entry name" value="BCAT-like_C"/>
</dbReference>
<dbReference type="GO" id="GO:0009099">
    <property type="term" value="P:L-valine biosynthetic process"/>
    <property type="evidence" value="ECO:0007669"/>
    <property type="project" value="UniProtKB-UniPathway"/>
</dbReference>
<dbReference type="OrthoDB" id="9804984at2"/>
<dbReference type="GO" id="GO:0009097">
    <property type="term" value="P:isoleucine biosynthetic process"/>
    <property type="evidence" value="ECO:0007669"/>
    <property type="project" value="UniProtKB-UniPathway"/>
</dbReference>
<dbReference type="GO" id="GO:0052656">
    <property type="term" value="F:L-isoleucine-2-oxoglutarate transaminase activity"/>
    <property type="evidence" value="ECO:0007669"/>
    <property type="project" value="RHEA"/>
</dbReference>
<dbReference type="UniPathway" id="UPA00047">
    <property type="reaction ID" value="UER00058"/>
</dbReference>
<keyword evidence="12" id="KW-0028">Amino-acid biosynthesis</keyword>